<dbReference type="eggNOG" id="COG0664">
    <property type="taxonomic scope" value="Bacteria"/>
</dbReference>
<evidence type="ECO:0000256" key="1">
    <source>
        <dbReference type="ARBA" id="ARBA00023015"/>
    </source>
</evidence>
<feature type="domain" description="HTH crp-type" evidence="5">
    <location>
        <begin position="148"/>
        <end position="220"/>
    </location>
</feature>
<dbReference type="GO" id="GO:0005829">
    <property type="term" value="C:cytosol"/>
    <property type="evidence" value="ECO:0007669"/>
    <property type="project" value="TreeGrafter"/>
</dbReference>
<accession>B8EME1</accession>
<dbReference type="AlphaFoldDB" id="B8EME1"/>
<dbReference type="PANTHER" id="PTHR24567">
    <property type="entry name" value="CRP FAMILY TRANSCRIPTIONAL REGULATORY PROTEIN"/>
    <property type="match status" value="1"/>
</dbReference>
<evidence type="ECO:0000256" key="2">
    <source>
        <dbReference type="ARBA" id="ARBA00023125"/>
    </source>
</evidence>
<gene>
    <name evidence="6" type="ordered locus">Msil_3161</name>
</gene>
<dbReference type="Pfam" id="PF00027">
    <property type="entry name" value="cNMP_binding"/>
    <property type="match status" value="1"/>
</dbReference>
<name>B8EME1_METSB</name>
<dbReference type="KEGG" id="msl:Msil_3161"/>
<dbReference type="Gene3D" id="1.10.10.10">
    <property type="entry name" value="Winged helix-like DNA-binding domain superfamily/Winged helix DNA-binding domain"/>
    <property type="match status" value="1"/>
</dbReference>
<dbReference type="CDD" id="cd00038">
    <property type="entry name" value="CAP_ED"/>
    <property type="match status" value="1"/>
</dbReference>
<keyword evidence="2" id="KW-0238">DNA-binding</keyword>
<dbReference type="Proteomes" id="UP000002257">
    <property type="component" value="Chromosome"/>
</dbReference>
<keyword evidence="1" id="KW-0805">Transcription regulation</keyword>
<dbReference type="HOGENOM" id="CLU_075053_3_4_5"/>
<dbReference type="OrthoDB" id="3525895at2"/>
<dbReference type="PANTHER" id="PTHR24567:SF68">
    <property type="entry name" value="DNA-BINDING TRANSCRIPTIONAL DUAL REGULATOR CRP"/>
    <property type="match status" value="1"/>
</dbReference>
<dbReference type="PROSITE" id="PS51063">
    <property type="entry name" value="HTH_CRP_2"/>
    <property type="match status" value="1"/>
</dbReference>
<dbReference type="InterPro" id="IPR014710">
    <property type="entry name" value="RmlC-like_jellyroll"/>
</dbReference>
<evidence type="ECO:0000256" key="3">
    <source>
        <dbReference type="ARBA" id="ARBA00023163"/>
    </source>
</evidence>
<dbReference type="InterPro" id="IPR036390">
    <property type="entry name" value="WH_DNA-bd_sf"/>
</dbReference>
<dbReference type="RefSeq" id="WP_012592138.1">
    <property type="nucleotide sequence ID" value="NC_011666.1"/>
</dbReference>
<reference evidence="6 7" key="1">
    <citation type="journal article" date="2010" name="J. Bacteriol.">
        <title>Complete genome sequence of the aerobic facultative methanotroph Methylocella silvestris BL2.</title>
        <authorList>
            <person name="Chen Y."/>
            <person name="Crombie A."/>
            <person name="Rahman M.T."/>
            <person name="Dedysh S.N."/>
            <person name="Liesack W."/>
            <person name="Stott M.B."/>
            <person name="Alam M."/>
            <person name="Theisen A.R."/>
            <person name="Murrell J.C."/>
            <person name="Dunfield P.F."/>
        </authorList>
    </citation>
    <scope>NUCLEOTIDE SEQUENCE [LARGE SCALE GENOMIC DNA]</scope>
    <source>
        <strain evidence="7">DSM 15510 / CIP 108128 / LMG 27833 / NCIMB 13906 / BL2</strain>
    </source>
</reference>
<dbReference type="SMART" id="SM00100">
    <property type="entry name" value="cNMP"/>
    <property type="match status" value="1"/>
</dbReference>
<dbReference type="PROSITE" id="PS00889">
    <property type="entry name" value="CNMP_BINDING_2"/>
    <property type="match status" value="1"/>
</dbReference>
<keyword evidence="7" id="KW-1185">Reference proteome</keyword>
<organism evidence="6 7">
    <name type="scientific">Methylocella silvestris (strain DSM 15510 / CIP 108128 / LMG 27833 / NCIMB 13906 / BL2)</name>
    <dbReference type="NCBI Taxonomy" id="395965"/>
    <lineage>
        <taxon>Bacteria</taxon>
        <taxon>Pseudomonadati</taxon>
        <taxon>Pseudomonadota</taxon>
        <taxon>Alphaproteobacteria</taxon>
        <taxon>Hyphomicrobiales</taxon>
        <taxon>Beijerinckiaceae</taxon>
        <taxon>Methylocella</taxon>
    </lineage>
</organism>
<proteinExistence type="predicted"/>
<dbReference type="EMBL" id="CP001280">
    <property type="protein sequence ID" value="ACK52069.1"/>
    <property type="molecule type" value="Genomic_DNA"/>
</dbReference>
<dbReference type="Gene3D" id="2.60.120.10">
    <property type="entry name" value="Jelly Rolls"/>
    <property type="match status" value="1"/>
</dbReference>
<dbReference type="InterPro" id="IPR018488">
    <property type="entry name" value="cNMP-bd_CS"/>
</dbReference>
<dbReference type="InterPro" id="IPR036388">
    <property type="entry name" value="WH-like_DNA-bd_sf"/>
</dbReference>
<evidence type="ECO:0000313" key="7">
    <source>
        <dbReference type="Proteomes" id="UP000002257"/>
    </source>
</evidence>
<dbReference type="Pfam" id="PF13545">
    <property type="entry name" value="HTH_Crp_2"/>
    <property type="match status" value="1"/>
</dbReference>
<protein>
    <submittedName>
        <fullName evidence="6">Cyclic nucleotide-binding protein</fullName>
    </submittedName>
</protein>
<dbReference type="GO" id="GO:0003677">
    <property type="term" value="F:DNA binding"/>
    <property type="evidence" value="ECO:0007669"/>
    <property type="project" value="UniProtKB-KW"/>
</dbReference>
<feature type="domain" description="Cyclic nucleotide-binding" evidence="4">
    <location>
        <begin position="14"/>
        <end position="117"/>
    </location>
</feature>
<dbReference type="GO" id="GO:0003700">
    <property type="term" value="F:DNA-binding transcription factor activity"/>
    <property type="evidence" value="ECO:0007669"/>
    <property type="project" value="TreeGrafter"/>
</dbReference>
<evidence type="ECO:0000259" key="4">
    <source>
        <dbReference type="PROSITE" id="PS50042"/>
    </source>
</evidence>
<sequence length="230" mass="24791">MVPPPPPDTARFSLFGLLDAADSAALAPLLRRRRFDAGRLVFQRNDPADEVLLVTAGQLRISVCSVEGRELAFRIAVPGDTIGEIGVLDNRRRSADVTALCASEAFALGRADLNQLLISRPPMAMGVIQFLCGRLRDTSEQLETLALQRVEARLARLLLRLLTAGGPVCGEMQLTLQITQSEIGGLIGASRPKVNVAFGVLEEHGAIRRCGKTLVCRLQVLSRIAETADA</sequence>
<evidence type="ECO:0000259" key="5">
    <source>
        <dbReference type="PROSITE" id="PS51063"/>
    </source>
</evidence>
<dbReference type="InterPro" id="IPR012318">
    <property type="entry name" value="HTH_CRP"/>
</dbReference>
<dbReference type="SUPFAM" id="SSF46785">
    <property type="entry name" value="Winged helix' DNA-binding domain"/>
    <property type="match status" value="1"/>
</dbReference>
<dbReference type="InterPro" id="IPR050397">
    <property type="entry name" value="Env_Response_Regulators"/>
</dbReference>
<dbReference type="InterPro" id="IPR000595">
    <property type="entry name" value="cNMP-bd_dom"/>
</dbReference>
<dbReference type="STRING" id="395965.Msil_3161"/>
<dbReference type="InterPro" id="IPR018490">
    <property type="entry name" value="cNMP-bd_dom_sf"/>
</dbReference>
<dbReference type="PROSITE" id="PS50042">
    <property type="entry name" value="CNMP_BINDING_3"/>
    <property type="match status" value="1"/>
</dbReference>
<evidence type="ECO:0000313" key="6">
    <source>
        <dbReference type="EMBL" id="ACK52069.1"/>
    </source>
</evidence>
<dbReference type="SUPFAM" id="SSF51206">
    <property type="entry name" value="cAMP-binding domain-like"/>
    <property type="match status" value="1"/>
</dbReference>
<keyword evidence="3" id="KW-0804">Transcription</keyword>